<accession>A0A7R9KLC1</accession>
<dbReference type="GO" id="GO:0007605">
    <property type="term" value="P:sensory perception of sound"/>
    <property type="evidence" value="ECO:0007669"/>
    <property type="project" value="UniProtKB-ARBA"/>
</dbReference>
<evidence type="ECO:0000256" key="4">
    <source>
        <dbReference type="ARBA" id="ARBA00022989"/>
    </source>
</evidence>
<evidence type="ECO:0000256" key="5">
    <source>
        <dbReference type="ARBA" id="ARBA00023136"/>
    </source>
</evidence>
<feature type="transmembrane region" description="Helical" evidence="6">
    <location>
        <begin position="200"/>
        <end position="222"/>
    </location>
</feature>
<dbReference type="EMBL" id="CAJPIZ010002074">
    <property type="protein sequence ID" value="CAG2104493.1"/>
    <property type="molecule type" value="Genomic_DNA"/>
</dbReference>
<keyword evidence="4 6" id="KW-1133">Transmembrane helix</keyword>
<dbReference type="PANTHER" id="PTHR31548">
    <property type="entry name" value="CLARIN"/>
    <property type="match status" value="1"/>
</dbReference>
<keyword evidence="3 6" id="KW-0812">Transmembrane</keyword>
<dbReference type="InterPro" id="IPR026748">
    <property type="entry name" value="Clarin"/>
</dbReference>
<keyword evidence="5 6" id="KW-0472">Membrane</keyword>
<feature type="transmembrane region" description="Helical" evidence="6">
    <location>
        <begin position="150"/>
        <end position="170"/>
    </location>
</feature>
<organism evidence="7">
    <name type="scientific">Medioppia subpectinata</name>
    <dbReference type="NCBI Taxonomy" id="1979941"/>
    <lineage>
        <taxon>Eukaryota</taxon>
        <taxon>Metazoa</taxon>
        <taxon>Ecdysozoa</taxon>
        <taxon>Arthropoda</taxon>
        <taxon>Chelicerata</taxon>
        <taxon>Arachnida</taxon>
        <taxon>Acari</taxon>
        <taxon>Acariformes</taxon>
        <taxon>Sarcoptiformes</taxon>
        <taxon>Oribatida</taxon>
        <taxon>Brachypylina</taxon>
        <taxon>Oppioidea</taxon>
        <taxon>Oppiidae</taxon>
        <taxon>Medioppia</taxon>
    </lineage>
</organism>
<evidence type="ECO:0000313" key="8">
    <source>
        <dbReference type="Proteomes" id="UP000759131"/>
    </source>
</evidence>
<protein>
    <recommendedName>
        <fullName evidence="9">Clarin-3</fullName>
    </recommendedName>
</protein>
<name>A0A7R9KLC1_9ACAR</name>
<reference evidence="7" key="1">
    <citation type="submission" date="2020-11" db="EMBL/GenBank/DDBJ databases">
        <authorList>
            <person name="Tran Van P."/>
        </authorList>
    </citation>
    <scope>NUCLEOTIDE SEQUENCE</scope>
</reference>
<evidence type="ECO:0000256" key="6">
    <source>
        <dbReference type="SAM" id="Phobius"/>
    </source>
</evidence>
<dbReference type="AlphaFoldDB" id="A0A7R9KLC1"/>
<dbReference type="Proteomes" id="UP000759131">
    <property type="component" value="Unassembled WGS sequence"/>
</dbReference>
<dbReference type="PANTHER" id="PTHR31548:SF1">
    <property type="entry name" value="LD47387P"/>
    <property type="match status" value="1"/>
</dbReference>
<evidence type="ECO:0008006" key="9">
    <source>
        <dbReference type="Google" id="ProtNLM"/>
    </source>
</evidence>
<gene>
    <name evidence="7" type="ORF">OSB1V03_LOCUS4509</name>
</gene>
<evidence type="ECO:0000256" key="1">
    <source>
        <dbReference type="ARBA" id="ARBA00004141"/>
    </source>
</evidence>
<sequence length="246" mass="27575">MEQRKRVLTFLTFFICTACLAFLTASLATHKWIVAKPIRITLFNTSMSTSGAANETVGDSDLDSGKFRGEIHFGLFHGTKVLNYGFGDRITGIWMKQELAKNPNFMAFGLWLFTVLCVAIAMVFGIVSSVFSIINTVMTPIEIITGIQGLFLWNGLAALFCLCGGISWLLQYKNSLRRNVLTPDEQNDGWNSEGRAWLGFSYFFVIIALVLYIVNIILVYLANRPVKSREPRTSTDKNPEGVIMLY</sequence>
<evidence type="ECO:0000313" key="7">
    <source>
        <dbReference type="EMBL" id="CAD7624063.1"/>
    </source>
</evidence>
<feature type="transmembrane region" description="Helical" evidence="6">
    <location>
        <begin position="105"/>
        <end position="138"/>
    </location>
</feature>
<dbReference type="OrthoDB" id="10012538at2759"/>
<comment type="similarity">
    <text evidence="2">Belongs to the clarin family.</text>
</comment>
<dbReference type="Pfam" id="PF25807">
    <property type="entry name" value="Clarin-2"/>
    <property type="match status" value="1"/>
</dbReference>
<dbReference type="EMBL" id="OC856649">
    <property type="protein sequence ID" value="CAD7624063.1"/>
    <property type="molecule type" value="Genomic_DNA"/>
</dbReference>
<dbReference type="GO" id="GO:0016020">
    <property type="term" value="C:membrane"/>
    <property type="evidence" value="ECO:0007669"/>
    <property type="project" value="UniProtKB-SubCell"/>
</dbReference>
<dbReference type="Gene3D" id="1.20.140.150">
    <property type="match status" value="1"/>
</dbReference>
<keyword evidence="8" id="KW-1185">Reference proteome</keyword>
<evidence type="ECO:0000256" key="2">
    <source>
        <dbReference type="ARBA" id="ARBA00005787"/>
    </source>
</evidence>
<comment type="subcellular location">
    <subcellularLocation>
        <location evidence="1">Membrane</location>
        <topology evidence="1">Multi-pass membrane protein</topology>
    </subcellularLocation>
</comment>
<evidence type="ECO:0000256" key="3">
    <source>
        <dbReference type="ARBA" id="ARBA00022692"/>
    </source>
</evidence>
<proteinExistence type="inferred from homology"/>